<keyword evidence="6 10" id="KW-0418">Kinase</keyword>
<organism evidence="10">
    <name type="scientific">metagenome</name>
    <dbReference type="NCBI Taxonomy" id="256318"/>
    <lineage>
        <taxon>unclassified sequences</taxon>
        <taxon>metagenomes</taxon>
    </lineage>
</organism>
<dbReference type="InterPro" id="IPR015912">
    <property type="entry name" value="Phosphofructokinase_CS"/>
</dbReference>
<reference evidence="10" key="1">
    <citation type="submission" date="2018-07" db="EMBL/GenBank/DDBJ databases">
        <authorList>
            <person name="Quirk P.G."/>
            <person name="Krulwich T.A."/>
        </authorList>
    </citation>
    <scope>NUCLEOTIDE SEQUENCE</scope>
</reference>
<dbReference type="GO" id="GO:0006002">
    <property type="term" value="P:fructose 6-phosphate metabolic process"/>
    <property type="evidence" value="ECO:0007669"/>
    <property type="project" value="InterPro"/>
</dbReference>
<dbReference type="PRINTS" id="PR00476">
    <property type="entry name" value="PHFRCTKINASE"/>
</dbReference>
<dbReference type="GO" id="GO:0016208">
    <property type="term" value="F:AMP binding"/>
    <property type="evidence" value="ECO:0007669"/>
    <property type="project" value="TreeGrafter"/>
</dbReference>
<dbReference type="InterPro" id="IPR000023">
    <property type="entry name" value="Phosphofructokinase_dom"/>
</dbReference>
<dbReference type="InterPro" id="IPR035966">
    <property type="entry name" value="PKF_sf"/>
</dbReference>
<keyword evidence="5" id="KW-0479">Metal-binding</keyword>
<keyword evidence="7" id="KW-0460">Magnesium</keyword>
<evidence type="ECO:0000259" key="9">
    <source>
        <dbReference type="Pfam" id="PF00365"/>
    </source>
</evidence>
<dbReference type="GO" id="GO:0005524">
    <property type="term" value="F:ATP binding"/>
    <property type="evidence" value="ECO:0007669"/>
    <property type="project" value="TreeGrafter"/>
</dbReference>
<dbReference type="PANTHER" id="PTHR13697:SF52">
    <property type="entry name" value="ATP-DEPENDENT 6-PHOSPHOFRUCTOKINASE 3"/>
    <property type="match status" value="1"/>
</dbReference>
<comment type="pathway">
    <text evidence="2">Carbohydrate degradation; glycolysis; D-glyceraldehyde 3-phosphate and glycerone phosphate from D-glucose: step 3/4.</text>
</comment>
<dbReference type="Gene3D" id="3.40.50.450">
    <property type="match status" value="1"/>
</dbReference>
<keyword evidence="8" id="KW-0324">Glycolysis</keyword>
<dbReference type="InterPro" id="IPR022953">
    <property type="entry name" value="ATP_PFK"/>
</dbReference>
<evidence type="ECO:0000256" key="3">
    <source>
        <dbReference type="ARBA" id="ARBA00022490"/>
    </source>
</evidence>
<dbReference type="EC" id="2.7.1.11" evidence="10"/>
<dbReference type="GO" id="GO:0046872">
    <property type="term" value="F:metal ion binding"/>
    <property type="evidence" value="ECO:0007669"/>
    <property type="project" value="UniProtKB-KW"/>
</dbReference>
<accession>A0A380TK21</accession>
<proteinExistence type="predicted"/>
<dbReference type="EMBL" id="UIDG01000513">
    <property type="protein sequence ID" value="SUS08033.1"/>
    <property type="molecule type" value="Genomic_DNA"/>
</dbReference>
<dbReference type="UniPathway" id="UPA00109">
    <property type="reaction ID" value="UER00182"/>
</dbReference>
<dbReference type="GO" id="GO:0048029">
    <property type="term" value="F:monosaccharide binding"/>
    <property type="evidence" value="ECO:0007669"/>
    <property type="project" value="TreeGrafter"/>
</dbReference>
<sequence>MVLEVMGRDVGWIAIAAGIAGGADVVLIPEVPVSMAKVAAKLKAVSAQGRNHALVVVAEGVRLPPETDLKADCRSAGGIVADMIAEATGAETRVTVLGHVQRGGSPNAFDRILASSLGAHAADLAARGLSDRIVIWDRGKIVDVPLSSVAGQTRALKLDGTLVETARRMGICLGD</sequence>
<dbReference type="Gene3D" id="3.40.50.460">
    <property type="entry name" value="Phosphofructokinase domain"/>
    <property type="match status" value="1"/>
</dbReference>
<evidence type="ECO:0000313" key="10">
    <source>
        <dbReference type="EMBL" id="SUS08033.1"/>
    </source>
</evidence>
<dbReference type="SUPFAM" id="SSF53784">
    <property type="entry name" value="Phosphofructokinase"/>
    <property type="match status" value="1"/>
</dbReference>
<dbReference type="GO" id="GO:0070095">
    <property type="term" value="F:fructose-6-phosphate binding"/>
    <property type="evidence" value="ECO:0007669"/>
    <property type="project" value="TreeGrafter"/>
</dbReference>
<evidence type="ECO:0000256" key="5">
    <source>
        <dbReference type="ARBA" id="ARBA00022723"/>
    </source>
</evidence>
<dbReference type="AlphaFoldDB" id="A0A380TK21"/>
<protein>
    <submittedName>
        <fullName evidence="10">ATP-dependent 6-phosphofructokinase 1</fullName>
        <ecNumber evidence="10">2.7.1.11</ecNumber>
    </submittedName>
</protein>
<evidence type="ECO:0000256" key="7">
    <source>
        <dbReference type="ARBA" id="ARBA00022842"/>
    </source>
</evidence>
<evidence type="ECO:0000256" key="4">
    <source>
        <dbReference type="ARBA" id="ARBA00022679"/>
    </source>
</evidence>
<dbReference type="GO" id="GO:0003872">
    <property type="term" value="F:6-phosphofructokinase activity"/>
    <property type="evidence" value="ECO:0007669"/>
    <property type="project" value="UniProtKB-EC"/>
</dbReference>
<name>A0A380TK21_9ZZZZ</name>
<keyword evidence="4 10" id="KW-0808">Transferase</keyword>
<dbReference type="Pfam" id="PF00365">
    <property type="entry name" value="PFK"/>
    <property type="match status" value="1"/>
</dbReference>
<evidence type="ECO:0000256" key="2">
    <source>
        <dbReference type="ARBA" id="ARBA00004679"/>
    </source>
</evidence>
<dbReference type="PANTHER" id="PTHR13697">
    <property type="entry name" value="PHOSPHOFRUCTOKINASE"/>
    <property type="match status" value="1"/>
</dbReference>
<dbReference type="GO" id="GO:0042802">
    <property type="term" value="F:identical protein binding"/>
    <property type="evidence" value="ECO:0007669"/>
    <property type="project" value="TreeGrafter"/>
</dbReference>
<dbReference type="GO" id="GO:0005945">
    <property type="term" value="C:6-phosphofructokinase complex"/>
    <property type="evidence" value="ECO:0007669"/>
    <property type="project" value="TreeGrafter"/>
</dbReference>
<keyword evidence="3" id="KW-0963">Cytoplasm</keyword>
<evidence type="ECO:0000256" key="1">
    <source>
        <dbReference type="ARBA" id="ARBA00001946"/>
    </source>
</evidence>
<dbReference type="PROSITE" id="PS00433">
    <property type="entry name" value="PHOSPHOFRUCTOKINASE"/>
    <property type="match status" value="1"/>
</dbReference>
<feature type="domain" description="Phosphofructokinase" evidence="9">
    <location>
        <begin position="1"/>
        <end position="124"/>
    </location>
</feature>
<evidence type="ECO:0000256" key="8">
    <source>
        <dbReference type="ARBA" id="ARBA00023152"/>
    </source>
</evidence>
<dbReference type="GO" id="GO:0030388">
    <property type="term" value="P:fructose 1,6-bisphosphate metabolic process"/>
    <property type="evidence" value="ECO:0007669"/>
    <property type="project" value="TreeGrafter"/>
</dbReference>
<comment type="cofactor">
    <cofactor evidence="1">
        <name>Mg(2+)</name>
        <dbReference type="ChEBI" id="CHEBI:18420"/>
    </cofactor>
</comment>
<dbReference type="GO" id="GO:0061621">
    <property type="term" value="P:canonical glycolysis"/>
    <property type="evidence" value="ECO:0007669"/>
    <property type="project" value="TreeGrafter"/>
</dbReference>
<evidence type="ECO:0000256" key="6">
    <source>
        <dbReference type="ARBA" id="ARBA00022777"/>
    </source>
</evidence>
<gene>
    <name evidence="10" type="ORF">DF3PB_5600003</name>
</gene>